<dbReference type="RefSeq" id="WP_136773197.1">
    <property type="nucleotide sequence ID" value="NZ_CP156074.1"/>
</dbReference>
<dbReference type="PANTHER" id="PTHR30221">
    <property type="entry name" value="SMALL-CONDUCTANCE MECHANOSENSITIVE CHANNEL"/>
    <property type="match status" value="1"/>
</dbReference>
<evidence type="ECO:0000313" key="12">
    <source>
        <dbReference type="Proteomes" id="UP000310016"/>
    </source>
</evidence>
<evidence type="ECO:0000256" key="7">
    <source>
        <dbReference type="RuleBase" id="RU369025"/>
    </source>
</evidence>
<dbReference type="Proteomes" id="UP000310016">
    <property type="component" value="Unassembled WGS sequence"/>
</dbReference>
<keyword evidence="3" id="KW-1003">Cell membrane</keyword>
<dbReference type="Gene3D" id="2.30.30.60">
    <property type="match status" value="1"/>
</dbReference>
<dbReference type="InterPro" id="IPR023408">
    <property type="entry name" value="MscS_beta-dom_sf"/>
</dbReference>
<evidence type="ECO:0000259" key="10">
    <source>
        <dbReference type="Pfam" id="PF21082"/>
    </source>
</evidence>
<keyword evidence="4 7" id="KW-0812">Transmembrane</keyword>
<protein>
    <recommendedName>
        <fullName evidence="7">Small-conductance mechanosensitive channel</fullName>
    </recommendedName>
</protein>
<comment type="function">
    <text evidence="7">Mechanosensitive channel that participates in the regulation of osmotic pressure changes within the cell, opening in response to stretch forces in the membrane lipid bilayer, without the need for other proteins. Contributes to normal resistance to hypoosmotic shock. Forms an ion channel of 1.0 nanosiemens conductance with a slight preference for anions.</text>
</comment>
<dbReference type="GO" id="GO:0008381">
    <property type="term" value="F:mechanosensitive monoatomic ion channel activity"/>
    <property type="evidence" value="ECO:0007669"/>
    <property type="project" value="InterPro"/>
</dbReference>
<comment type="caution">
    <text evidence="7">Lacks conserved residue(s) required for the propagation of feature annotation.</text>
</comment>
<feature type="transmembrane region" description="Helical" evidence="7">
    <location>
        <begin position="301"/>
        <end position="318"/>
    </location>
</feature>
<feature type="transmembrane region" description="Helical" evidence="7">
    <location>
        <begin position="196"/>
        <end position="217"/>
    </location>
</feature>
<gene>
    <name evidence="11" type="ORF">FAZ21_09455</name>
</gene>
<dbReference type="Gene3D" id="1.10.287.1260">
    <property type="match status" value="1"/>
</dbReference>
<dbReference type="GO" id="GO:0005886">
    <property type="term" value="C:plasma membrane"/>
    <property type="evidence" value="ECO:0007669"/>
    <property type="project" value="UniProtKB-SubCell"/>
</dbReference>
<dbReference type="InterPro" id="IPR049278">
    <property type="entry name" value="MS_channel_C"/>
</dbReference>
<keyword evidence="7" id="KW-0407">Ion channel</keyword>
<feature type="transmembrane region" description="Helical" evidence="7">
    <location>
        <begin position="138"/>
        <end position="159"/>
    </location>
</feature>
<comment type="similarity">
    <text evidence="2 7">Belongs to the MscS (TC 1.A.23) family.</text>
</comment>
<feature type="signal peptide" evidence="8">
    <location>
        <begin position="1"/>
        <end position="20"/>
    </location>
</feature>
<feature type="domain" description="Mechanosensitive ion channel MscS C-terminal" evidence="10">
    <location>
        <begin position="420"/>
        <end position="502"/>
    </location>
</feature>
<keyword evidence="7" id="KW-0997">Cell inner membrane</keyword>
<dbReference type="SUPFAM" id="SSF50182">
    <property type="entry name" value="Sm-like ribonucleoproteins"/>
    <property type="match status" value="1"/>
</dbReference>
<keyword evidence="5 7" id="KW-1133">Transmembrane helix</keyword>
<keyword evidence="12" id="KW-1185">Reference proteome</keyword>
<keyword evidence="8" id="KW-0732">Signal</keyword>
<dbReference type="PANTHER" id="PTHR30221:SF18">
    <property type="entry name" value="SLL0590 PROTEIN"/>
    <property type="match status" value="1"/>
</dbReference>
<dbReference type="InterPro" id="IPR045275">
    <property type="entry name" value="MscS_archaea/bacteria_type"/>
</dbReference>
<feature type="transmembrane region" description="Helical" evidence="7">
    <location>
        <begin position="237"/>
        <end position="265"/>
    </location>
</feature>
<comment type="subcellular location">
    <subcellularLocation>
        <location evidence="7">Cell inner membrane</location>
        <topology evidence="7">Multi-pass membrane protein</topology>
    </subcellularLocation>
    <subcellularLocation>
        <location evidence="1">Cell membrane</location>
        <topology evidence="1">Multi-pass membrane protein</topology>
    </subcellularLocation>
</comment>
<organism evidence="11 12">
    <name type="scientific">Chitiniphilus eburneus</name>
    <dbReference type="NCBI Taxonomy" id="2571148"/>
    <lineage>
        <taxon>Bacteria</taxon>
        <taxon>Pseudomonadati</taxon>
        <taxon>Pseudomonadota</taxon>
        <taxon>Betaproteobacteria</taxon>
        <taxon>Neisseriales</taxon>
        <taxon>Chitinibacteraceae</taxon>
        <taxon>Chitiniphilus</taxon>
    </lineage>
</organism>
<sequence>MIRAYLALLLLICISGLALATDPTPTPIADAPATVRLLNRDIVTFRVPLLGYTPQQRAVATEKHIQRLLGNAQPRLVDAVTGPSGAVISYDGIPLFSIMHGDVDVLGGDTLEGTVQQAQSGLTEIIADSQSFRTPAQYAWAFGKVALATLLTLLVGGVLMRVGRWSNRRATQLVMMTARRAPAGILTVTPGTARRLVHYLGLMVVWPMVLVLGYSWLSIVLAQFPHTRIWAEQLDHYVLGFLGDAISAVLDALPGLAIAVFIIFITRWVTRVVNALFQRVETGSLRWDLLDADTASTSRRLLICLIWLIALAMIYPYLPGANTDAFKGLSVMVGLMVSLGASSVVSQFASGLILIYSRSLKLGEYVQIGEHEGTVAEIGLFATKIHTNLREEVAIPNSVLVSQNVKNFSRLAGGGGVIVSVVMTIGYDTPWRQVEAMMLEGARRTEGIRSIPEPMVLQTSLSDFYVEYNLRVALDEPRRRIEILDELHGHLQDVFNEFGVQIMSPNYEADPDSPKVVPPANWYLAPAKKPGQRDAS</sequence>
<dbReference type="AlphaFoldDB" id="A0A4U0PYZ8"/>
<evidence type="ECO:0000313" key="11">
    <source>
        <dbReference type="EMBL" id="TJZ73835.1"/>
    </source>
</evidence>
<dbReference type="InterPro" id="IPR010920">
    <property type="entry name" value="LSM_dom_sf"/>
</dbReference>
<evidence type="ECO:0000256" key="8">
    <source>
        <dbReference type="SAM" id="SignalP"/>
    </source>
</evidence>
<evidence type="ECO:0000259" key="9">
    <source>
        <dbReference type="Pfam" id="PF00924"/>
    </source>
</evidence>
<keyword evidence="6 7" id="KW-0472">Membrane</keyword>
<dbReference type="OrthoDB" id="9780668at2"/>
<evidence type="ECO:0000256" key="5">
    <source>
        <dbReference type="ARBA" id="ARBA00022989"/>
    </source>
</evidence>
<feature type="chain" id="PRO_5020580868" description="Small-conductance mechanosensitive channel" evidence="8">
    <location>
        <begin position="21"/>
        <end position="536"/>
    </location>
</feature>
<dbReference type="SUPFAM" id="SSF82689">
    <property type="entry name" value="Mechanosensitive channel protein MscS (YggB), C-terminal domain"/>
    <property type="match status" value="1"/>
</dbReference>
<evidence type="ECO:0000256" key="2">
    <source>
        <dbReference type="ARBA" id="ARBA00008017"/>
    </source>
</evidence>
<evidence type="ECO:0000256" key="4">
    <source>
        <dbReference type="ARBA" id="ARBA00022692"/>
    </source>
</evidence>
<dbReference type="InterPro" id="IPR006685">
    <property type="entry name" value="MscS_channel_2nd"/>
</dbReference>
<evidence type="ECO:0000256" key="3">
    <source>
        <dbReference type="ARBA" id="ARBA00022475"/>
    </source>
</evidence>
<accession>A0A4U0PYZ8</accession>
<feature type="domain" description="Mechanosensitive ion channel MscS" evidence="9">
    <location>
        <begin position="344"/>
        <end position="410"/>
    </location>
</feature>
<evidence type="ECO:0000256" key="1">
    <source>
        <dbReference type="ARBA" id="ARBA00004651"/>
    </source>
</evidence>
<keyword evidence="7" id="KW-0406">Ion transport</keyword>
<comment type="subunit">
    <text evidence="7">Homoheptamer.</text>
</comment>
<feature type="transmembrane region" description="Helical" evidence="7">
    <location>
        <begin position="330"/>
        <end position="356"/>
    </location>
</feature>
<comment type="caution">
    <text evidence="11">The sequence shown here is derived from an EMBL/GenBank/DDBJ whole genome shotgun (WGS) entry which is preliminary data.</text>
</comment>
<dbReference type="EMBL" id="SUMF01000008">
    <property type="protein sequence ID" value="TJZ73835.1"/>
    <property type="molecule type" value="Genomic_DNA"/>
</dbReference>
<dbReference type="Pfam" id="PF21082">
    <property type="entry name" value="MS_channel_3rd"/>
    <property type="match status" value="1"/>
</dbReference>
<dbReference type="InterPro" id="IPR011066">
    <property type="entry name" value="MscS_channel_C_sf"/>
</dbReference>
<dbReference type="Pfam" id="PF00924">
    <property type="entry name" value="MS_channel_2nd"/>
    <property type="match status" value="1"/>
</dbReference>
<evidence type="ECO:0000256" key="6">
    <source>
        <dbReference type="ARBA" id="ARBA00023136"/>
    </source>
</evidence>
<keyword evidence="7" id="KW-0813">Transport</keyword>
<reference evidence="11 12" key="1">
    <citation type="submission" date="2019-04" db="EMBL/GenBank/DDBJ databases">
        <title>Chitiniphilus eburnea sp. nov., a novel chitinolytic bacterium isolated from aquaculture sludge.</title>
        <authorList>
            <person name="Sheng M."/>
        </authorList>
    </citation>
    <scope>NUCLEOTIDE SEQUENCE [LARGE SCALE GENOMIC DNA]</scope>
    <source>
        <strain evidence="11 12">HX-2-15</strain>
    </source>
</reference>
<proteinExistence type="inferred from homology"/>
<name>A0A4U0PYZ8_9NEIS</name>
<dbReference type="Gene3D" id="3.30.70.100">
    <property type="match status" value="1"/>
</dbReference>